<keyword evidence="1" id="KW-0444">Lipid biosynthesis</keyword>
<proteinExistence type="predicted"/>
<dbReference type="AlphaFoldDB" id="A0A917Z5I7"/>
<evidence type="ECO:0000256" key="2">
    <source>
        <dbReference type="ARBA" id="ARBA00022801"/>
    </source>
</evidence>
<dbReference type="EMBL" id="BMLT01000001">
    <property type="protein sequence ID" value="GGO75684.1"/>
    <property type="molecule type" value="Genomic_DNA"/>
</dbReference>
<dbReference type="Proteomes" id="UP000599578">
    <property type="component" value="Unassembled WGS sequence"/>
</dbReference>
<evidence type="ECO:0000256" key="4">
    <source>
        <dbReference type="ARBA" id="ARBA00023160"/>
    </source>
</evidence>
<evidence type="ECO:0000256" key="1">
    <source>
        <dbReference type="ARBA" id="ARBA00022516"/>
    </source>
</evidence>
<dbReference type="PANTHER" id="PTHR38764:SF1">
    <property type="entry name" value="ACYL CARRIER PROTEIN PHOSPHODIESTERASE"/>
    <property type="match status" value="1"/>
</dbReference>
<keyword evidence="6" id="KW-1185">Reference proteome</keyword>
<keyword evidence="3" id="KW-0443">Lipid metabolism</keyword>
<accession>A0A917Z5I7</accession>
<keyword evidence="4" id="KW-0275">Fatty acid biosynthesis</keyword>
<dbReference type="GO" id="GO:0006633">
    <property type="term" value="P:fatty acid biosynthetic process"/>
    <property type="evidence" value="ECO:0007669"/>
    <property type="project" value="UniProtKB-KW"/>
</dbReference>
<dbReference type="InterPro" id="IPR007431">
    <property type="entry name" value="ACP_PD"/>
</dbReference>
<keyword evidence="4" id="KW-0276">Fatty acid metabolism</keyword>
<gene>
    <name evidence="5" type="ORF">GCM10011348_01060</name>
</gene>
<name>A0A917Z5I7_9GAMM</name>
<dbReference type="PIRSF" id="PIRSF011489">
    <property type="entry name" value="DUF479"/>
    <property type="match status" value="1"/>
</dbReference>
<keyword evidence="2" id="KW-0378">Hydrolase</keyword>
<evidence type="ECO:0000256" key="3">
    <source>
        <dbReference type="ARBA" id="ARBA00023098"/>
    </source>
</evidence>
<evidence type="ECO:0000313" key="6">
    <source>
        <dbReference type="Proteomes" id="UP000599578"/>
    </source>
</evidence>
<organism evidence="5 6">
    <name type="scientific">Marinobacterium nitratireducens</name>
    <dbReference type="NCBI Taxonomy" id="518897"/>
    <lineage>
        <taxon>Bacteria</taxon>
        <taxon>Pseudomonadati</taxon>
        <taxon>Pseudomonadota</taxon>
        <taxon>Gammaproteobacteria</taxon>
        <taxon>Oceanospirillales</taxon>
        <taxon>Oceanospirillaceae</taxon>
        <taxon>Marinobacterium</taxon>
    </lineage>
</organism>
<dbReference type="PANTHER" id="PTHR38764">
    <property type="entry name" value="ACYL CARRIER PROTEIN PHOSPHODIESTERASE"/>
    <property type="match status" value="1"/>
</dbReference>
<dbReference type="Pfam" id="PF04336">
    <property type="entry name" value="ACP_PD"/>
    <property type="match status" value="1"/>
</dbReference>
<reference evidence="5 6" key="1">
    <citation type="journal article" date="2014" name="Int. J. Syst. Evol. Microbiol.">
        <title>Complete genome sequence of Corynebacterium casei LMG S-19264T (=DSM 44701T), isolated from a smear-ripened cheese.</title>
        <authorList>
            <consortium name="US DOE Joint Genome Institute (JGI-PGF)"/>
            <person name="Walter F."/>
            <person name="Albersmeier A."/>
            <person name="Kalinowski J."/>
            <person name="Ruckert C."/>
        </authorList>
    </citation>
    <scope>NUCLEOTIDE SEQUENCE [LARGE SCALE GENOMIC DNA]</scope>
    <source>
        <strain evidence="5 6">CGMCC 1.7286</strain>
    </source>
</reference>
<dbReference type="GO" id="GO:0008770">
    <property type="term" value="F:[acyl-carrier-protein] phosphodiesterase activity"/>
    <property type="evidence" value="ECO:0007669"/>
    <property type="project" value="InterPro"/>
</dbReference>
<comment type="caution">
    <text evidence="5">The sequence shown here is derived from an EMBL/GenBank/DDBJ whole genome shotgun (WGS) entry which is preliminary data.</text>
</comment>
<sequence length="203" mass="23712">MRYPPYPMNYLAHFHLADRVDSDLTGNYLGDFVRGRDLDDWPAAVESGIRLHRRIDAFTDRHPAVQQAVRLLSPDRRRVAGIVVDVAFDHFLSRHWQRFDDRLLPEFTRQVYCSLAARASLMPESARRRFEGMRRDDWLVSYRELAVISQVLDAIAARMSRRTALYGAGEEVIRHYAELEGCFLDFYPQLLEWVRQDAVGREA</sequence>
<evidence type="ECO:0000313" key="5">
    <source>
        <dbReference type="EMBL" id="GGO75684.1"/>
    </source>
</evidence>
<protein>
    <submittedName>
        <fullName evidence="5">ACP phosphodiesterase</fullName>
    </submittedName>
</protein>